<feature type="region of interest" description="Disordered" evidence="1">
    <location>
        <begin position="318"/>
        <end position="391"/>
    </location>
</feature>
<feature type="compositionally biased region" description="Basic residues" evidence="1">
    <location>
        <begin position="245"/>
        <end position="255"/>
    </location>
</feature>
<proteinExistence type="predicted"/>
<dbReference type="Proteomes" id="UP000722485">
    <property type="component" value="Unassembled WGS sequence"/>
</dbReference>
<evidence type="ECO:0000313" key="2">
    <source>
        <dbReference type="EMBL" id="KAF7545414.1"/>
    </source>
</evidence>
<dbReference type="OrthoDB" id="4093188at2759"/>
<keyword evidence="3" id="KW-1185">Reference proteome</keyword>
<evidence type="ECO:0008006" key="4">
    <source>
        <dbReference type="Google" id="ProtNLM"/>
    </source>
</evidence>
<evidence type="ECO:0000313" key="3">
    <source>
        <dbReference type="Proteomes" id="UP000722485"/>
    </source>
</evidence>
<protein>
    <recommendedName>
        <fullName evidence="4">DUF1711 domain-containing protein</fullName>
    </recommendedName>
</protein>
<gene>
    <name evidence="2" type="ORF">G7Z17_g9187</name>
</gene>
<reference evidence="2" key="1">
    <citation type="submission" date="2020-03" db="EMBL/GenBank/DDBJ databases">
        <title>Draft Genome Sequence of Cylindrodendrum hubeiense.</title>
        <authorList>
            <person name="Buettner E."/>
            <person name="Kellner H."/>
        </authorList>
    </citation>
    <scope>NUCLEOTIDE SEQUENCE</scope>
    <source>
        <strain evidence="2">IHI 201604</strain>
    </source>
</reference>
<dbReference type="Pfam" id="PF08193">
    <property type="entry name" value="INO80_Ies4"/>
    <property type="match status" value="1"/>
</dbReference>
<feature type="region of interest" description="Disordered" evidence="1">
    <location>
        <begin position="96"/>
        <end position="283"/>
    </location>
</feature>
<dbReference type="GO" id="GO:0031011">
    <property type="term" value="C:Ino80 complex"/>
    <property type="evidence" value="ECO:0007669"/>
    <property type="project" value="InterPro"/>
</dbReference>
<feature type="compositionally biased region" description="Polar residues" evidence="1">
    <location>
        <begin position="326"/>
        <end position="343"/>
    </location>
</feature>
<dbReference type="InterPro" id="IPR013175">
    <property type="entry name" value="INO80_su_Ies4"/>
</dbReference>
<dbReference type="PANTHER" id="PTHR28061:SF1">
    <property type="entry name" value="INO80 COMPLEX SUBUNIT 4"/>
    <property type="match status" value="1"/>
</dbReference>
<dbReference type="AlphaFoldDB" id="A0A9P5L5W7"/>
<sequence>MKGPPAVRSSKGGTYRALSLNLEDGNGEAERGTLSGWLAWWTLPEAKIMRPHLGVGGRPLTRVRLFLLHHHNRLPSSSPPHHLTTQTAKSPHRTAVINPRVPEPPSLPLHPTAVAMAPPAKSTDARRKSGSKSGLLVTLNLSPAKLREVFGDEPQPVKEESPEKDIKENTDSPAPDAPAAQPVTSASNGDNASDSNAATPAADGTNGDGTPAPSAMGPPTEGPKKKGVKRPAPNGNSTIDGVPKPRGKPGPKKKPRLEDGTIDHASAANRGGAGHKLGPKANQGAINAGLRALDRSGKPCRKWAKGGFTLKSFTGVVWEIPRWTAPQKNGVESGTEDSTAPSAESSSKENKENGQEGNSASNSNVAGDVEMQSAPSINASSPAPMAIAAAS</sequence>
<organism evidence="2 3">
    <name type="scientific">Cylindrodendrum hubeiense</name>
    <dbReference type="NCBI Taxonomy" id="595255"/>
    <lineage>
        <taxon>Eukaryota</taxon>
        <taxon>Fungi</taxon>
        <taxon>Dikarya</taxon>
        <taxon>Ascomycota</taxon>
        <taxon>Pezizomycotina</taxon>
        <taxon>Sordariomycetes</taxon>
        <taxon>Hypocreomycetidae</taxon>
        <taxon>Hypocreales</taxon>
        <taxon>Nectriaceae</taxon>
        <taxon>Cylindrodendrum</taxon>
    </lineage>
</organism>
<feature type="compositionally biased region" description="Polar residues" evidence="1">
    <location>
        <begin position="355"/>
        <end position="365"/>
    </location>
</feature>
<accession>A0A9P5L5W7</accession>
<feature type="compositionally biased region" description="Basic and acidic residues" evidence="1">
    <location>
        <begin position="145"/>
        <end position="170"/>
    </location>
</feature>
<feature type="compositionally biased region" description="Low complexity" evidence="1">
    <location>
        <begin position="173"/>
        <end position="198"/>
    </location>
</feature>
<dbReference type="GO" id="GO:0006338">
    <property type="term" value="P:chromatin remodeling"/>
    <property type="evidence" value="ECO:0007669"/>
    <property type="project" value="InterPro"/>
</dbReference>
<dbReference type="EMBL" id="JAANBB010000255">
    <property type="protein sequence ID" value="KAF7545414.1"/>
    <property type="molecule type" value="Genomic_DNA"/>
</dbReference>
<feature type="compositionally biased region" description="Low complexity" evidence="1">
    <location>
        <begin position="373"/>
        <end position="391"/>
    </location>
</feature>
<evidence type="ECO:0000256" key="1">
    <source>
        <dbReference type="SAM" id="MobiDB-lite"/>
    </source>
</evidence>
<comment type="caution">
    <text evidence="2">The sequence shown here is derived from an EMBL/GenBank/DDBJ whole genome shotgun (WGS) entry which is preliminary data.</text>
</comment>
<name>A0A9P5L5W7_9HYPO</name>
<dbReference type="PANTHER" id="PTHR28061">
    <property type="entry name" value="INO EIGHTY SUBUNIT 4"/>
    <property type="match status" value="1"/>
</dbReference>